<feature type="region of interest" description="Disordered" evidence="1">
    <location>
        <begin position="225"/>
        <end position="295"/>
    </location>
</feature>
<feature type="region of interest" description="Disordered" evidence="1">
    <location>
        <begin position="1"/>
        <end position="34"/>
    </location>
</feature>
<protein>
    <submittedName>
        <fullName evidence="2">Uncharacterized protein</fullName>
    </submittedName>
</protein>
<dbReference type="Proteomes" id="UP000593562">
    <property type="component" value="Unassembled WGS sequence"/>
</dbReference>
<dbReference type="InParanoid" id="A0A7J7CZQ9"/>
<feature type="region of interest" description="Disordered" evidence="1">
    <location>
        <begin position="140"/>
        <end position="207"/>
    </location>
</feature>
<sequence length="295" mass="33383">MSGHGYMHRGRYSADSGGSPPKKDYWNKTYDSDSDDHLCRPVIVDAEGKKRPIISYGPNYHNTEGYVTKTETIVEHVYSPHVSTDYRHSSPSKVYPVKAYSIVEERRHRTSSPVHDRPHKVEEFITNVPTDASRPNKYGNPGTTHWRQNHNSTGNHGNNGYGGNTIRDDNYDNDYYHDSKMKPRPMPSNNGWARPNHVTSSPPDAPLSKVTNNIESAVEYLKEAAKPFSSTSTTAAAARHSRYKEPEYSETIDSREASRRYGKPNVSSQAYSKDDAYKPTIDSREAMRKYHGTVI</sequence>
<name>A0A7J7CZQ9_TRIWF</name>
<feature type="compositionally biased region" description="Basic and acidic residues" evidence="1">
    <location>
        <begin position="243"/>
        <end position="259"/>
    </location>
</feature>
<comment type="caution">
    <text evidence="2">The sequence shown here is derived from an EMBL/GenBank/DDBJ whole genome shotgun (WGS) entry which is preliminary data.</text>
</comment>
<evidence type="ECO:0000313" key="3">
    <source>
        <dbReference type="Proteomes" id="UP000593562"/>
    </source>
</evidence>
<keyword evidence="3" id="KW-1185">Reference proteome</keyword>
<feature type="compositionally biased region" description="Low complexity" evidence="1">
    <location>
        <begin position="229"/>
        <end position="238"/>
    </location>
</feature>
<accession>A0A7J7CZQ9</accession>
<proteinExistence type="predicted"/>
<feature type="compositionally biased region" description="Polar residues" evidence="1">
    <location>
        <begin position="187"/>
        <end position="202"/>
    </location>
</feature>
<dbReference type="EMBL" id="JAAARO010000012">
    <property type="protein sequence ID" value="KAF5739518.1"/>
    <property type="molecule type" value="Genomic_DNA"/>
</dbReference>
<organism evidence="2 3">
    <name type="scientific">Tripterygium wilfordii</name>
    <name type="common">Thunder God vine</name>
    <dbReference type="NCBI Taxonomy" id="458696"/>
    <lineage>
        <taxon>Eukaryota</taxon>
        <taxon>Viridiplantae</taxon>
        <taxon>Streptophyta</taxon>
        <taxon>Embryophyta</taxon>
        <taxon>Tracheophyta</taxon>
        <taxon>Spermatophyta</taxon>
        <taxon>Magnoliopsida</taxon>
        <taxon>eudicotyledons</taxon>
        <taxon>Gunneridae</taxon>
        <taxon>Pentapetalae</taxon>
        <taxon>rosids</taxon>
        <taxon>fabids</taxon>
        <taxon>Celastrales</taxon>
        <taxon>Celastraceae</taxon>
        <taxon>Tripterygium</taxon>
    </lineage>
</organism>
<gene>
    <name evidence="2" type="ORF">HS088_TW12G00724</name>
</gene>
<dbReference type="AlphaFoldDB" id="A0A7J7CZQ9"/>
<feature type="compositionally biased region" description="Basic residues" evidence="1">
    <location>
        <begin position="1"/>
        <end position="11"/>
    </location>
</feature>
<evidence type="ECO:0000313" key="2">
    <source>
        <dbReference type="EMBL" id="KAF5739518.1"/>
    </source>
</evidence>
<feature type="compositionally biased region" description="Basic and acidic residues" evidence="1">
    <location>
        <begin position="272"/>
        <end position="288"/>
    </location>
</feature>
<reference evidence="2 3" key="1">
    <citation type="journal article" date="2020" name="Nat. Commun.">
        <title>Genome of Tripterygium wilfordii and identification of cytochrome P450 involved in triptolide biosynthesis.</title>
        <authorList>
            <person name="Tu L."/>
            <person name="Su P."/>
            <person name="Zhang Z."/>
            <person name="Gao L."/>
            <person name="Wang J."/>
            <person name="Hu T."/>
            <person name="Zhou J."/>
            <person name="Zhang Y."/>
            <person name="Zhao Y."/>
            <person name="Liu Y."/>
            <person name="Song Y."/>
            <person name="Tong Y."/>
            <person name="Lu Y."/>
            <person name="Yang J."/>
            <person name="Xu C."/>
            <person name="Jia M."/>
            <person name="Peters R.J."/>
            <person name="Huang L."/>
            <person name="Gao W."/>
        </authorList>
    </citation>
    <scope>NUCLEOTIDE SEQUENCE [LARGE SCALE GENOMIC DNA]</scope>
    <source>
        <strain evidence="3">cv. XIE 37</strain>
        <tissue evidence="2">Leaf</tissue>
    </source>
</reference>
<feature type="compositionally biased region" description="Basic and acidic residues" evidence="1">
    <location>
        <begin position="166"/>
        <end position="181"/>
    </location>
</feature>
<evidence type="ECO:0000256" key="1">
    <source>
        <dbReference type="SAM" id="MobiDB-lite"/>
    </source>
</evidence>